<dbReference type="AlphaFoldDB" id="A0A1V6QWH5"/>
<gene>
    <name evidence="1" type="ORF">PENSOL_c032G08790</name>
</gene>
<reference evidence="2" key="1">
    <citation type="journal article" date="2017" name="Nat. Microbiol.">
        <title>Global analysis of biosynthetic gene clusters reveals vast potential of secondary metabolite production in Penicillium species.</title>
        <authorList>
            <person name="Nielsen J.C."/>
            <person name="Grijseels S."/>
            <person name="Prigent S."/>
            <person name="Ji B."/>
            <person name="Dainat J."/>
            <person name="Nielsen K.F."/>
            <person name="Frisvad J.C."/>
            <person name="Workman M."/>
            <person name="Nielsen J."/>
        </authorList>
    </citation>
    <scope>NUCLEOTIDE SEQUENCE [LARGE SCALE GENOMIC DNA]</scope>
    <source>
        <strain evidence="2">IBT 29525</strain>
    </source>
</reference>
<accession>A0A1V6QWH5</accession>
<dbReference type="Proteomes" id="UP000191612">
    <property type="component" value="Unassembled WGS sequence"/>
</dbReference>
<proteinExistence type="predicted"/>
<dbReference type="EMBL" id="MDYO01000032">
    <property type="protein sequence ID" value="OQD93544.1"/>
    <property type="molecule type" value="Genomic_DNA"/>
</dbReference>
<comment type="caution">
    <text evidence="1">The sequence shown here is derived from an EMBL/GenBank/DDBJ whole genome shotgun (WGS) entry which is preliminary data.</text>
</comment>
<evidence type="ECO:0000313" key="1">
    <source>
        <dbReference type="EMBL" id="OQD93544.1"/>
    </source>
</evidence>
<organism evidence="1 2">
    <name type="scientific">Penicillium solitum</name>
    <dbReference type="NCBI Taxonomy" id="60172"/>
    <lineage>
        <taxon>Eukaryota</taxon>
        <taxon>Fungi</taxon>
        <taxon>Dikarya</taxon>
        <taxon>Ascomycota</taxon>
        <taxon>Pezizomycotina</taxon>
        <taxon>Eurotiomycetes</taxon>
        <taxon>Eurotiomycetidae</taxon>
        <taxon>Eurotiales</taxon>
        <taxon>Aspergillaceae</taxon>
        <taxon>Penicillium</taxon>
    </lineage>
</organism>
<sequence length="97" mass="10795">MSTLTPHHVGFTTLTFHLASLLYTSPPSTHEILENSNNFLLNSVHSFEEIPYLTRSLHPATQSSAETHQPTAILETTSCRPLTTLLDSSQVSQEYIL</sequence>
<name>A0A1V6QWH5_9EURO</name>
<keyword evidence="2" id="KW-1185">Reference proteome</keyword>
<evidence type="ECO:0000313" key="2">
    <source>
        <dbReference type="Proteomes" id="UP000191612"/>
    </source>
</evidence>
<protein>
    <submittedName>
        <fullName evidence="1">Uncharacterized protein</fullName>
    </submittedName>
</protein>